<protein>
    <submittedName>
        <fullName evidence="3">Pc13g14100</fullName>
    </submittedName>
</protein>
<keyword evidence="2" id="KW-0472">Membrane</keyword>
<feature type="region of interest" description="Disordered" evidence="1">
    <location>
        <begin position="350"/>
        <end position="381"/>
    </location>
</feature>
<feature type="transmembrane region" description="Helical" evidence="2">
    <location>
        <begin position="312"/>
        <end position="335"/>
    </location>
</feature>
<feature type="region of interest" description="Disordered" evidence="1">
    <location>
        <begin position="243"/>
        <end position="284"/>
    </location>
</feature>
<dbReference type="EMBL" id="CYGV01000001">
    <property type="protein sequence ID" value="CUA66663.1"/>
    <property type="molecule type" value="Genomic_DNA"/>
</dbReference>
<proteinExistence type="predicted"/>
<sequence length="381" mass="41377">MIPYYAYKRYKKNQALKEAALDKNDEQFLTQIVEQPPPTPEPSTPATTVDSLFEESKVDWDKEREKKSEPWGQTLKRWGTFGRTSSSNSISKKDRASPAPSSSLPGTPGEPSKPPAEEPSVAATDPVTPEPELTKEQRDLAEVLDSLDMQAGQQGIAFTTPDTRALLQQFTQIIKDIITGVPTAYNDLIEFLETSSTQLSKEWNSLPSSFQKLIRSLPLGIPPDVFTAMTAAAAVPAATGEQAANESAPKAPAGLGSKLNPMSMFTKTNPKTGAKSHTLPRPGQVKDLLGTGGGIATILRSIVTFLKTRFPMLAGTNALMSMGISILMLLLWYCYKRGKEVRLQKEAEAAKLEGKDEPGLVKDTPDGGPSLNQDFKETSTH</sequence>
<feature type="compositionally biased region" description="Basic and acidic residues" evidence="1">
    <location>
        <begin position="350"/>
        <end position="365"/>
    </location>
</feature>
<evidence type="ECO:0000313" key="3">
    <source>
        <dbReference type="EMBL" id="CUA66663.1"/>
    </source>
</evidence>
<feature type="region of interest" description="Disordered" evidence="1">
    <location>
        <begin position="30"/>
        <end position="134"/>
    </location>
</feature>
<keyword evidence="2" id="KW-0812">Transmembrane</keyword>
<accession>A0A0K6FKH6</accession>
<organism evidence="3 4">
    <name type="scientific">Rhizoctonia solani</name>
    <dbReference type="NCBI Taxonomy" id="456999"/>
    <lineage>
        <taxon>Eukaryota</taxon>
        <taxon>Fungi</taxon>
        <taxon>Dikarya</taxon>
        <taxon>Basidiomycota</taxon>
        <taxon>Agaricomycotina</taxon>
        <taxon>Agaricomycetes</taxon>
        <taxon>Cantharellales</taxon>
        <taxon>Ceratobasidiaceae</taxon>
        <taxon>Rhizoctonia</taxon>
    </lineage>
</organism>
<name>A0A0K6FKH6_9AGAM</name>
<gene>
    <name evidence="3" type="ORF">RSOLAG22IIIB_00104</name>
</gene>
<reference evidence="3 4" key="1">
    <citation type="submission" date="2015-07" db="EMBL/GenBank/DDBJ databases">
        <authorList>
            <person name="Noorani M."/>
        </authorList>
    </citation>
    <scope>NUCLEOTIDE SEQUENCE [LARGE SCALE GENOMIC DNA]</scope>
    <source>
        <strain evidence="3">BBA 69670</strain>
    </source>
</reference>
<keyword evidence="4" id="KW-1185">Reference proteome</keyword>
<feature type="compositionally biased region" description="Basic and acidic residues" evidence="1">
    <location>
        <begin position="54"/>
        <end position="69"/>
    </location>
</feature>
<keyword evidence="2" id="KW-1133">Transmembrane helix</keyword>
<evidence type="ECO:0000256" key="2">
    <source>
        <dbReference type="SAM" id="Phobius"/>
    </source>
</evidence>
<evidence type="ECO:0000313" key="4">
    <source>
        <dbReference type="Proteomes" id="UP000044841"/>
    </source>
</evidence>
<evidence type="ECO:0000256" key="1">
    <source>
        <dbReference type="SAM" id="MobiDB-lite"/>
    </source>
</evidence>
<dbReference type="Proteomes" id="UP000044841">
    <property type="component" value="Unassembled WGS sequence"/>
</dbReference>
<dbReference type="AlphaFoldDB" id="A0A0K6FKH6"/>